<sequence length="420" mass="45816">MKVWVVRDLEPIPTDPDAPRLLRAGMLATALAKAGHHTTWFTSTFNHYSRQQRPVGDTVPQPGLTIRILEAPGYTRNIGPRRLLHNHLFSRAFVRAATAADQRPDVIVADLPTTDAAAAAIAFAKSHGIPSVLSIRDLWPDFFPSFAPGILKPLVSLAVTPLNWQARFACRYATSLIGISPGYLEWGQRKGARSRTSLDRIFPLGFPRPPRIGSIDDDITRLSQLGIPTDKHIVSFVGSWGRTYDLSLVLKTARLLADQRHDIVFALAGNAHERPDLARALATLPNVRLVGWLGADDVATLLSHSVIGLLPYAKDAPQGLPNKIYENLAYGALQVATLGEEARNFYESTGGGVCVPPDDANVLAATITANLMAGQNMHLRNQRIAIFNEQFEASVLYGRMIDHIAAVAQSNTSETHLQSA</sequence>
<dbReference type="Pfam" id="PF13692">
    <property type="entry name" value="Glyco_trans_1_4"/>
    <property type="match status" value="1"/>
</dbReference>
<keyword evidence="4" id="KW-1185">Reference proteome</keyword>
<dbReference type="Pfam" id="PF13579">
    <property type="entry name" value="Glyco_trans_4_4"/>
    <property type="match status" value="1"/>
</dbReference>
<reference evidence="4" key="1">
    <citation type="submission" date="2016-10" db="EMBL/GenBank/DDBJ databases">
        <authorList>
            <person name="Varghese N."/>
            <person name="Submissions S."/>
        </authorList>
    </citation>
    <scope>NUCLEOTIDE SEQUENCE [LARGE SCALE GENOMIC DNA]</scope>
    <source>
        <strain evidence="4">ES.061</strain>
    </source>
</reference>
<accession>A0A1H4MKQ2</accession>
<organism evidence="3 4">
    <name type="scientific">Nitratireductor aquibiodomus</name>
    <dbReference type="NCBI Taxonomy" id="204799"/>
    <lineage>
        <taxon>Bacteria</taxon>
        <taxon>Pseudomonadati</taxon>
        <taxon>Pseudomonadota</taxon>
        <taxon>Alphaproteobacteria</taxon>
        <taxon>Hyphomicrobiales</taxon>
        <taxon>Phyllobacteriaceae</taxon>
        <taxon>Nitratireductor</taxon>
    </lineage>
</organism>
<gene>
    <name evidence="3" type="ORF">SAMN05216452_3339</name>
</gene>
<dbReference type="PANTHER" id="PTHR46401:SF2">
    <property type="entry name" value="GLYCOSYLTRANSFERASE WBBK-RELATED"/>
    <property type="match status" value="1"/>
</dbReference>
<dbReference type="AlphaFoldDB" id="A0A1H4MKQ2"/>
<evidence type="ECO:0000313" key="4">
    <source>
        <dbReference type="Proteomes" id="UP000199064"/>
    </source>
</evidence>
<evidence type="ECO:0000313" key="3">
    <source>
        <dbReference type="EMBL" id="SEB82942.1"/>
    </source>
</evidence>
<keyword evidence="1 3" id="KW-0808">Transferase</keyword>
<dbReference type="RefSeq" id="WP_090329525.1">
    <property type="nucleotide sequence ID" value="NZ_FNSL01000001.1"/>
</dbReference>
<protein>
    <submittedName>
        <fullName evidence="3">Glycosyltransferase involved in cell wall bisynthesis</fullName>
    </submittedName>
</protein>
<dbReference type="EMBL" id="FNSL01000001">
    <property type="protein sequence ID" value="SEB82942.1"/>
    <property type="molecule type" value="Genomic_DNA"/>
</dbReference>
<dbReference type="Gene3D" id="3.40.50.2000">
    <property type="entry name" value="Glycogen Phosphorylase B"/>
    <property type="match status" value="2"/>
</dbReference>
<feature type="domain" description="Glycosyltransferase subfamily 4-like N-terminal" evidence="2">
    <location>
        <begin position="24"/>
        <end position="193"/>
    </location>
</feature>
<dbReference type="PANTHER" id="PTHR46401">
    <property type="entry name" value="GLYCOSYLTRANSFERASE WBBK-RELATED"/>
    <property type="match status" value="1"/>
</dbReference>
<name>A0A1H4MKQ2_9HYPH</name>
<dbReference type="Proteomes" id="UP000199064">
    <property type="component" value="Unassembled WGS sequence"/>
</dbReference>
<proteinExistence type="predicted"/>
<dbReference type="InterPro" id="IPR028098">
    <property type="entry name" value="Glyco_trans_4-like_N"/>
</dbReference>
<evidence type="ECO:0000259" key="2">
    <source>
        <dbReference type="Pfam" id="PF13579"/>
    </source>
</evidence>
<dbReference type="GO" id="GO:0016757">
    <property type="term" value="F:glycosyltransferase activity"/>
    <property type="evidence" value="ECO:0007669"/>
    <property type="project" value="TreeGrafter"/>
</dbReference>
<evidence type="ECO:0000256" key="1">
    <source>
        <dbReference type="ARBA" id="ARBA00022679"/>
    </source>
</evidence>
<dbReference type="SUPFAM" id="SSF53756">
    <property type="entry name" value="UDP-Glycosyltransferase/glycogen phosphorylase"/>
    <property type="match status" value="1"/>
</dbReference>
<dbReference type="GO" id="GO:0009103">
    <property type="term" value="P:lipopolysaccharide biosynthetic process"/>
    <property type="evidence" value="ECO:0007669"/>
    <property type="project" value="TreeGrafter"/>
</dbReference>